<name>A0A1H5XSZ1_9BACT</name>
<dbReference type="OrthoDB" id="9795068at2"/>
<feature type="domain" description="Glycosyltransferase subfamily 4-like N-terminal" evidence="3">
    <location>
        <begin position="15"/>
        <end position="206"/>
    </location>
</feature>
<evidence type="ECO:0000259" key="2">
    <source>
        <dbReference type="Pfam" id="PF00534"/>
    </source>
</evidence>
<evidence type="ECO:0000259" key="3">
    <source>
        <dbReference type="Pfam" id="PF13439"/>
    </source>
</evidence>
<dbReference type="Proteomes" id="UP000236728">
    <property type="component" value="Unassembled WGS sequence"/>
</dbReference>
<dbReference type="Gene3D" id="3.40.50.2000">
    <property type="entry name" value="Glycogen Phosphorylase B"/>
    <property type="match status" value="3"/>
</dbReference>
<sequence>MRVGLMTREYPPYVYGGAGVHVEYLSREMARQIEVEVHAWGEVPKEQGDPRGDHCEEPPAGLTEGGSSGLDVHFEQPWEAISNGTTQKFKGALEALSLNLLQQLNLEKLDVIHTHTWYVSMAGFLAKKLYNIPFVLTTHSLEPLRAWKAEQLGSGYALSSWMERTAILDADAVIAVSQGTKADIQKAYPDVDPAKIHVIYNGIDLQQYQYTPHQDALIKYGVDPHKPYVLFVGRITRQKGVTHLVDAIKYLPPGTQVVLCAGAPDTPEIAAEMRAKVEEARAATIGSQPAMVAVESDGISNPSGFATATGDPTGTGHNIVWIEQMVTKAEAIQLYSHCAVFCCPSVYEPFGIINLEAMACRAPVVASATGGILEVVVDPSFSGPTFNASGSNSPVTTPRRRHTEFEFILTTDVPAARQTAPEPKAGPDSPSHAEQTGYLVPFEADPVTTFPSDPEAFSKALAAKLNDLLANPDEARAMGEAGRRRVEAQFSWTAIALQTIDLYEKLIAARKG</sequence>
<dbReference type="PANTHER" id="PTHR45947">
    <property type="entry name" value="SULFOQUINOVOSYL TRANSFERASE SQD2"/>
    <property type="match status" value="1"/>
</dbReference>
<dbReference type="Pfam" id="PF13439">
    <property type="entry name" value="Glyco_transf_4"/>
    <property type="match status" value="1"/>
</dbReference>
<gene>
    <name evidence="5" type="ORF">SAMN05421819_1954</name>
</gene>
<dbReference type="SUPFAM" id="SSF53756">
    <property type="entry name" value="UDP-Glycosyltransferase/glycogen phosphorylase"/>
    <property type="match status" value="1"/>
</dbReference>
<dbReference type="Pfam" id="PF13524">
    <property type="entry name" value="Glyco_trans_1_2"/>
    <property type="match status" value="1"/>
</dbReference>
<dbReference type="AlphaFoldDB" id="A0A1H5XSZ1"/>
<evidence type="ECO:0000256" key="1">
    <source>
        <dbReference type="SAM" id="MobiDB-lite"/>
    </source>
</evidence>
<evidence type="ECO:0000313" key="5">
    <source>
        <dbReference type="EMBL" id="SEG14773.1"/>
    </source>
</evidence>
<dbReference type="NCBIfam" id="TIGR02149">
    <property type="entry name" value="glgA_Coryne"/>
    <property type="match status" value="1"/>
</dbReference>
<dbReference type="InterPro" id="IPR050194">
    <property type="entry name" value="Glycosyltransferase_grp1"/>
</dbReference>
<reference evidence="5 6" key="1">
    <citation type="submission" date="2016-10" db="EMBL/GenBank/DDBJ databases">
        <authorList>
            <person name="de Groot N.N."/>
        </authorList>
    </citation>
    <scope>NUCLEOTIDE SEQUENCE [LARGE SCALE GENOMIC DNA]</scope>
    <source>
        <strain evidence="5 6">DSM 22489</strain>
    </source>
</reference>
<dbReference type="InterPro" id="IPR055259">
    <property type="entry name" value="YkvP/CgeB_Glyco_trans-like"/>
</dbReference>
<evidence type="ECO:0000259" key="4">
    <source>
        <dbReference type="Pfam" id="PF13524"/>
    </source>
</evidence>
<accession>A0A1H5XSZ1</accession>
<dbReference type="Pfam" id="PF00534">
    <property type="entry name" value="Glycos_transf_1"/>
    <property type="match status" value="1"/>
</dbReference>
<dbReference type="RefSeq" id="WP_146072098.1">
    <property type="nucleotide sequence ID" value="NZ_FNVA01000003.1"/>
</dbReference>
<dbReference type="InterPro" id="IPR001296">
    <property type="entry name" value="Glyco_trans_1"/>
</dbReference>
<feature type="domain" description="Spore protein YkvP/CgeB glycosyl transferase-like" evidence="4">
    <location>
        <begin position="459"/>
        <end position="498"/>
    </location>
</feature>
<dbReference type="GO" id="GO:0009250">
    <property type="term" value="P:glucan biosynthetic process"/>
    <property type="evidence" value="ECO:0007669"/>
    <property type="project" value="InterPro"/>
</dbReference>
<feature type="domain" description="Glycosyl transferase family 1" evidence="2">
    <location>
        <begin position="315"/>
        <end position="378"/>
    </location>
</feature>
<dbReference type="InterPro" id="IPR028098">
    <property type="entry name" value="Glyco_trans_4-like_N"/>
</dbReference>
<protein>
    <submittedName>
        <fullName evidence="5">Glycogen synthase (ADP-glucose)</fullName>
    </submittedName>
</protein>
<dbReference type="CDD" id="cd03801">
    <property type="entry name" value="GT4_PimA-like"/>
    <property type="match status" value="1"/>
</dbReference>
<dbReference type="EMBL" id="FNVA01000003">
    <property type="protein sequence ID" value="SEG14773.1"/>
    <property type="molecule type" value="Genomic_DNA"/>
</dbReference>
<dbReference type="PANTHER" id="PTHR45947:SF14">
    <property type="entry name" value="SLL1723 PROTEIN"/>
    <property type="match status" value="1"/>
</dbReference>
<dbReference type="GO" id="GO:0016757">
    <property type="term" value="F:glycosyltransferase activity"/>
    <property type="evidence" value="ECO:0007669"/>
    <property type="project" value="InterPro"/>
</dbReference>
<dbReference type="InterPro" id="IPR011875">
    <property type="entry name" value="M1P_synthase"/>
</dbReference>
<evidence type="ECO:0000313" key="6">
    <source>
        <dbReference type="Proteomes" id="UP000236728"/>
    </source>
</evidence>
<proteinExistence type="predicted"/>
<feature type="region of interest" description="Disordered" evidence="1">
    <location>
        <begin position="42"/>
        <end position="68"/>
    </location>
</feature>
<feature type="compositionally biased region" description="Basic and acidic residues" evidence="1">
    <location>
        <begin position="42"/>
        <end position="57"/>
    </location>
</feature>
<organism evidence="5 6">
    <name type="scientific">Bryocella elongata</name>
    <dbReference type="NCBI Taxonomy" id="863522"/>
    <lineage>
        <taxon>Bacteria</taxon>
        <taxon>Pseudomonadati</taxon>
        <taxon>Acidobacteriota</taxon>
        <taxon>Terriglobia</taxon>
        <taxon>Terriglobales</taxon>
        <taxon>Acidobacteriaceae</taxon>
        <taxon>Bryocella</taxon>
    </lineage>
</organism>
<keyword evidence="6" id="KW-1185">Reference proteome</keyword>
<feature type="region of interest" description="Disordered" evidence="1">
    <location>
        <begin position="416"/>
        <end position="435"/>
    </location>
</feature>